<keyword evidence="8" id="KW-1185">Reference proteome</keyword>
<dbReference type="AlphaFoldDB" id="U3CQF4"/>
<comment type="pathway">
    <text evidence="5">Quinol/quinone metabolism; 1,4-dihydroxy-2-naphthoate biosynthesis; 1,4-dihydroxy-2-naphthoate from chorismate: step 1/7.</text>
</comment>
<dbReference type="eggNOG" id="COG1169">
    <property type="taxonomic scope" value="Bacteria"/>
</dbReference>
<dbReference type="EMBL" id="BATM01000033">
    <property type="protein sequence ID" value="GAD80328.1"/>
    <property type="molecule type" value="Genomic_DNA"/>
</dbReference>
<evidence type="ECO:0000256" key="2">
    <source>
        <dbReference type="ARBA" id="ARBA00005297"/>
    </source>
</evidence>
<dbReference type="InterPro" id="IPR004561">
    <property type="entry name" value="IsoChor_synthase"/>
</dbReference>
<comment type="similarity">
    <text evidence="2 5">Belongs to the isochorismate synthase family.</text>
</comment>
<evidence type="ECO:0000313" key="7">
    <source>
        <dbReference type="EMBL" id="GAD80328.1"/>
    </source>
</evidence>
<name>U3CQF4_9VIBR</name>
<dbReference type="RefSeq" id="WP_021714036.1">
    <property type="nucleotide sequence ID" value="NZ_BATM01000033.1"/>
</dbReference>
<keyword evidence="5" id="KW-0479">Metal-binding</keyword>
<feature type="active site" description="Proton donor" evidence="5">
    <location>
        <position position="234"/>
    </location>
</feature>
<dbReference type="PANTHER" id="PTHR47253:SF4">
    <property type="entry name" value="ISOCHORISMATE SYNTHASE 2, CHLOROPLASTIC"/>
    <property type="match status" value="1"/>
</dbReference>
<evidence type="ECO:0000313" key="8">
    <source>
        <dbReference type="Proteomes" id="UP000016562"/>
    </source>
</evidence>
<gene>
    <name evidence="5 7" type="primary">menF</name>
    <name evidence="7" type="ORF">VEZ01S_33_00300</name>
</gene>
<dbReference type="InterPro" id="IPR005801">
    <property type="entry name" value="ADC_synthase"/>
</dbReference>
<keyword evidence="4 5" id="KW-0413">Isomerase</keyword>
<evidence type="ECO:0000259" key="6">
    <source>
        <dbReference type="Pfam" id="PF00425"/>
    </source>
</evidence>
<comment type="function">
    <text evidence="5">Catalyzes the conversion of chorismate to isochorismate.</text>
</comment>
<evidence type="ECO:0000256" key="1">
    <source>
        <dbReference type="ARBA" id="ARBA00000799"/>
    </source>
</evidence>
<protein>
    <recommendedName>
        <fullName evidence="5">Isochorismate synthase MenF</fullName>
        <ecNumber evidence="5">5.4.4.2</ecNumber>
    </recommendedName>
    <alternativeName>
        <fullName evidence="5">Isochorismate mutase</fullName>
    </alternativeName>
</protein>
<dbReference type="HAMAP" id="MF_01935">
    <property type="entry name" value="MenF"/>
    <property type="match status" value="1"/>
</dbReference>
<evidence type="ECO:0000256" key="5">
    <source>
        <dbReference type="HAMAP-Rule" id="MF_01935"/>
    </source>
</evidence>
<evidence type="ECO:0000256" key="3">
    <source>
        <dbReference type="ARBA" id="ARBA00022842"/>
    </source>
</evidence>
<dbReference type="EC" id="5.4.4.2" evidence="5"/>
<accession>U3CQF4</accession>
<dbReference type="GO" id="GO:0000287">
    <property type="term" value="F:magnesium ion binding"/>
    <property type="evidence" value="ECO:0007669"/>
    <property type="project" value="UniProtKB-UniRule"/>
</dbReference>
<comment type="caution">
    <text evidence="7">The sequence shown here is derived from an EMBL/GenBank/DDBJ whole genome shotgun (WGS) entry which is preliminary data.</text>
</comment>
<dbReference type="GO" id="GO:0008909">
    <property type="term" value="F:isochorismate synthase activity"/>
    <property type="evidence" value="ECO:0007669"/>
    <property type="project" value="UniProtKB-UniRule"/>
</dbReference>
<dbReference type="InterPro" id="IPR015890">
    <property type="entry name" value="Chorismate_C"/>
</dbReference>
<dbReference type="InterPro" id="IPR044250">
    <property type="entry name" value="MenF-like"/>
</dbReference>
<comment type="pathway">
    <text evidence="5">Quinol/quinone metabolism; menaquinone biosynthesis.</text>
</comment>
<feature type="binding site" evidence="5">
    <location>
        <position position="412"/>
    </location>
    <ligand>
        <name>Mg(2+)</name>
        <dbReference type="ChEBI" id="CHEBI:18420"/>
    </ligand>
</feature>
<evidence type="ECO:0000256" key="4">
    <source>
        <dbReference type="ARBA" id="ARBA00023235"/>
    </source>
</evidence>
<dbReference type="GO" id="GO:0009234">
    <property type="term" value="P:menaquinone biosynthetic process"/>
    <property type="evidence" value="ECO:0007669"/>
    <property type="project" value="UniProtKB-UniRule"/>
</dbReference>
<dbReference type="OrthoDB" id="9806579at2"/>
<dbReference type="NCBIfam" id="TIGR00543">
    <property type="entry name" value="isochor_syn"/>
    <property type="match status" value="1"/>
</dbReference>
<comment type="catalytic activity">
    <reaction evidence="1 5">
        <text>chorismate = isochorismate</text>
        <dbReference type="Rhea" id="RHEA:18985"/>
        <dbReference type="ChEBI" id="CHEBI:29748"/>
        <dbReference type="ChEBI" id="CHEBI:29780"/>
        <dbReference type="EC" id="5.4.4.2"/>
    </reaction>
</comment>
<dbReference type="STRING" id="1219080.VEZ01S_33_00300"/>
<sequence length="434" mass="49300">MSHFANAIQQLAQHIESAPIDACRIEVPVEEVCTDSVLPWMENQPLFPKFYWQSRDTTEEVVALGQARTFNEINPAYSMLNHKQRIWGGYAFPYKDNKGRCLSSFFFLPHIELVRRNQDWFLAANLMEDRDAVRRAVYLLCADTLPLPNSLPAVKNVTHTPRKALWNNTVELALQAITTTELKKVVLARQTTIKLDSALKGVELLALSRKQNRHSFHFLLQLEQGHSFIGSTPERLYSRRGQLIETEALAGTIGRHSHPAQDLELANWLINDKKNLQENQYVVDDIVERLTPFCNNVEVDDEARLVKLRRVQHLKRHIQAELSKHADKSKLLEALQPTAAVAGLPRHLALEFIEQNEPFSRAWYSGSVGYISDQNAEFCVAIRSALVQDDNLHLFAGAGIVPGSEAEHEWQELDKKMSTLLSLITEQSVLEQAS</sequence>
<organism evidence="7 8">
    <name type="scientific">Vibrio ezurae NBRC 102218</name>
    <dbReference type="NCBI Taxonomy" id="1219080"/>
    <lineage>
        <taxon>Bacteria</taxon>
        <taxon>Pseudomonadati</taxon>
        <taxon>Pseudomonadota</taxon>
        <taxon>Gammaproteobacteria</taxon>
        <taxon>Vibrionales</taxon>
        <taxon>Vibrionaceae</taxon>
        <taxon>Vibrio</taxon>
    </lineage>
</organism>
<feature type="active site" description="Proton acceptor" evidence="5">
    <location>
        <position position="184"/>
    </location>
</feature>
<reference evidence="7 8" key="1">
    <citation type="submission" date="2013-09" db="EMBL/GenBank/DDBJ databases">
        <title>Whole genome shotgun sequence of Vibrio ezurae NBRC 102218.</title>
        <authorList>
            <person name="Yoshida I."/>
            <person name="Hosoyama A."/>
            <person name="Numata M."/>
            <person name="Hashimoto M."/>
            <person name="Hosoyama Y."/>
            <person name="Tsuchikane K."/>
            <person name="Noguchi M."/>
            <person name="Hirakata S."/>
            <person name="Ichikawa N."/>
            <person name="Ohji S."/>
            <person name="Yamazoe A."/>
            <person name="Fujita N."/>
        </authorList>
    </citation>
    <scope>NUCLEOTIDE SEQUENCE [LARGE SCALE GENOMIC DNA]</scope>
    <source>
        <strain evidence="7 8">NBRC 102218</strain>
    </source>
</reference>
<dbReference type="Gene3D" id="3.60.120.10">
    <property type="entry name" value="Anthranilate synthase"/>
    <property type="match status" value="1"/>
</dbReference>
<keyword evidence="3 5" id="KW-0460">Magnesium</keyword>
<dbReference type="Pfam" id="PF00425">
    <property type="entry name" value="Chorismate_bind"/>
    <property type="match status" value="1"/>
</dbReference>
<comment type="cofactor">
    <cofactor evidence="5">
        <name>Mg(2+)</name>
        <dbReference type="ChEBI" id="CHEBI:18420"/>
    </cofactor>
</comment>
<feature type="binding site" evidence="5">
    <location>
        <position position="278"/>
    </location>
    <ligand>
        <name>Mg(2+)</name>
        <dbReference type="ChEBI" id="CHEBI:18420"/>
    </ligand>
</feature>
<dbReference type="UniPathway" id="UPA00079"/>
<keyword evidence="5" id="KW-0474">Menaquinone biosynthesis</keyword>
<dbReference type="PANTHER" id="PTHR47253">
    <property type="match status" value="1"/>
</dbReference>
<dbReference type="UniPathway" id="UPA01057">
    <property type="reaction ID" value="UER00163"/>
</dbReference>
<dbReference type="SUPFAM" id="SSF56322">
    <property type="entry name" value="ADC synthase"/>
    <property type="match status" value="1"/>
</dbReference>
<feature type="domain" description="Chorismate-utilising enzyme C-terminal" evidence="6">
    <location>
        <begin position="165"/>
        <end position="416"/>
    </location>
</feature>
<proteinExistence type="inferred from homology"/>
<dbReference type="Proteomes" id="UP000016562">
    <property type="component" value="Unassembled WGS sequence"/>
</dbReference>
<dbReference type="InterPro" id="IPR034681">
    <property type="entry name" value="MenF"/>
</dbReference>